<protein>
    <recommendedName>
        <fullName evidence="6">Aminotransferase class I/classII large domain-containing protein</fullName>
    </recommendedName>
</protein>
<evidence type="ECO:0000256" key="3">
    <source>
        <dbReference type="ARBA" id="ARBA00022576"/>
    </source>
</evidence>
<dbReference type="AlphaFoldDB" id="A0A6T6CCB5"/>
<keyword evidence="5" id="KW-0663">Pyridoxal phosphate</keyword>
<dbReference type="PANTHER" id="PTHR46383">
    <property type="entry name" value="ASPARTATE AMINOTRANSFERASE"/>
    <property type="match status" value="1"/>
</dbReference>
<dbReference type="PANTHER" id="PTHR46383:SF5">
    <property type="entry name" value="AMINOTRANSFERASE CLASS I_CLASSII DOMAIN-CONTAINING PROTEIN"/>
    <property type="match status" value="1"/>
</dbReference>
<evidence type="ECO:0000313" key="8">
    <source>
        <dbReference type="EMBL" id="CAD9233067.1"/>
    </source>
</evidence>
<accession>A0A6T6CCB5</accession>
<evidence type="ECO:0000256" key="2">
    <source>
        <dbReference type="ARBA" id="ARBA00007441"/>
    </source>
</evidence>
<dbReference type="InterPro" id="IPR015424">
    <property type="entry name" value="PyrdxlP-dep_Trfase"/>
</dbReference>
<dbReference type="SUPFAM" id="SSF53383">
    <property type="entry name" value="PLP-dependent transferases"/>
    <property type="match status" value="1"/>
</dbReference>
<evidence type="ECO:0000256" key="1">
    <source>
        <dbReference type="ARBA" id="ARBA00001933"/>
    </source>
</evidence>
<dbReference type="Gene3D" id="3.40.640.10">
    <property type="entry name" value="Type I PLP-dependent aspartate aminotransferase-like (Major domain)"/>
    <property type="match status" value="1"/>
</dbReference>
<dbReference type="GO" id="GO:0006520">
    <property type="term" value="P:amino acid metabolic process"/>
    <property type="evidence" value="ECO:0007669"/>
    <property type="project" value="InterPro"/>
</dbReference>
<gene>
    <name evidence="7" type="ORF">CCAE0312_LOCUS5150</name>
    <name evidence="8" type="ORF">CCAE0312_LOCUS5152</name>
</gene>
<keyword evidence="3" id="KW-0032">Aminotransferase</keyword>
<proteinExistence type="inferred from homology"/>
<dbReference type="InterPro" id="IPR050596">
    <property type="entry name" value="AspAT/PAT-like"/>
</dbReference>
<feature type="domain" description="Aminotransferase class I/classII large" evidence="6">
    <location>
        <begin position="62"/>
        <end position="244"/>
    </location>
</feature>
<evidence type="ECO:0000313" key="7">
    <source>
        <dbReference type="EMBL" id="CAD9233065.1"/>
    </source>
</evidence>
<dbReference type="Pfam" id="PF00155">
    <property type="entry name" value="Aminotran_1_2"/>
    <property type="match status" value="1"/>
</dbReference>
<reference evidence="8" key="1">
    <citation type="submission" date="2021-01" db="EMBL/GenBank/DDBJ databases">
        <authorList>
            <person name="Corre E."/>
            <person name="Pelletier E."/>
            <person name="Niang G."/>
            <person name="Scheremetjew M."/>
            <person name="Finn R."/>
            <person name="Kale V."/>
            <person name="Holt S."/>
            <person name="Cochrane G."/>
            <person name="Meng A."/>
            <person name="Brown T."/>
            <person name="Cohen L."/>
        </authorList>
    </citation>
    <scope>NUCLEOTIDE SEQUENCE</scope>
    <source>
        <strain evidence="8">SAG 36.94</strain>
    </source>
</reference>
<name>A0A6T6CCB5_9RHOD</name>
<organism evidence="8">
    <name type="scientific">Compsopogon caeruleus</name>
    <dbReference type="NCBI Taxonomy" id="31354"/>
    <lineage>
        <taxon>Eukaryota</taxon>
        <taxon>Rhodophyta</taxon>
        <taxon>Compsopogonophyceae</taxon>
        <taxon>Compsopogonales</taxon>
        <taxon>Compsopogonaceae</taxon>
        <taxon>Compsopogon</taxon>
    </lineage>
</organism>
<sequence>MNSLGFVFSHFIGRFSADSLGERVSRSVCVMQSARPEVSRRVLDTDAPCIVKMKEIAAMRSDSISLAQGVVHWGPPPNAISEAMRGMEDPLVHGYGPAEGSPLLREALQQKLLEENGLRDVAVMVTAGANQAFVNVVLTLCDPSDRVVLFRPYYFNHLMALQMTGSGRSVIFGECNAQTLHPDLDWLEQILSSSERPKMVVLVNPCNPTGVALSREEVIRASQLCQEAGAWLVLDNTYEVRYRGPGVEAD</sequence>
<evidence type="ECO:0000256" key="5">
    <source>
        <dbReference type="ARBA" id="ARBA00022898"/>
    </source>
</evidence>
<dbReference type="InterPro" id="IPR015421">
    <property type="entry name" value="PyrdxlP-dep_Trfase_major"/>
</dbReference>
<dbReference type="EMBL" id="HBGH01009299">
    <property type="protein sequence ID" value="CAD9233067.1"/>
    <property type="molecule type" value="Transcribed_RNA"/>
</dbReference>
<dbReference type="GO" id="GO:0008483">
    <property type="term" value="F:transaminase activity"/>
    <property type="evidence" value="ECO:0007669"/>
    <property type="project" value="UniProtKB-KW"/>
</dbReference>
<keyword evidence="4" id="KW-0808">Transferase</keyword>
<comment type="cofactor">
    <cofactor evidence="1">
        <name>pyridoxal 5'-phosphate</name>
        <dbReference type="ChEBI" id="CHEBI:597326"/>
    </cofactor>
</comment>
<dbReference type="InterPro" id="IPR004839">
    <property type="entry name" value="Aminotransferase_I/II_large"/>
</dbReference>
<dbReference type="EMBL" id="HBGH01009297">
    <property type="protein sequence ID" value="CAD9233065.1"/>
    <property type="molecule type" value="Transcribed_RNA"/>
</dbReference>
<evidence type="ECO:0000256" key="4">
    <source>
        <dbReference type="ARBA" id="ARBA00022679"/>
    </source>
</evidence>
<evidence type="ECO:0000259" key="6">
    <source>
        <dbReference type="Pfam" id="PF00155"/>
    </source>
</evidence>
<dbReference type="GO" id="GO:0030170">
    <property type="term" value="F:pyridoxal phosphate binding"/>
    <property type="evidence" value="ECO:0007669"/>
    <property type="project" value="InterPro"/>
</dbReference>
<comment type="similarity">
    <text evidence="2">Belongs to the class-I pyridoxal-phosphate-dependent aminotransferase family.</text>
</comment>
<dbReference type="CDD" id="cd00609">
    <property type="entry name" value="AAT_like"/>
    <property type="match status" value="1"/>
</dbReference>